<keyword evidence="3" id="KW-1185">Reference proteome</keyword>
<sequence length="388" mass="39220">MKRSVLLLSTGHACVDVYQGAVPALVPFLVSERHYSYAAASAVVLAATLLSSVVQPVFGLLTDRWRMPWLIPVSMLLAGLGIAAAGTSGDRALVWAVVAVSGLGVAAYHPASARLARAVTRGDHTAMSWFSLGGNVGFAAAPLLVTPLLAAGGLGATPWLAVPAVAGALMTVLVTREPAPARSSSGASGGRRDDWRMFARLSLVVTFRSIAFFGVSTLLAVVAKQRMDGGSEAGAAALFLLFAGGAAGTVLGGRLAGRFGRVRCTRAAYALAVPSVAGVAFLPGPLVFLGVAATAATLYVPFSLQITLGQDYLPGRVGTAGGVTLGLAVSVGGVVSPALGALADATSPSAALIPVIAAPALAWALARTLREPRPIETAAVPPRTEARA</sequence>
<reference evidence="3" key="1">
    <citation type="journal article" date="2019" name="Int. J. Syst. Evol. Microbiol.">
        <title>The Global Catalogue of Microorganisms (GCM) 10K type strain sequencing project: providing services to taxonomists for standard genome sequencing and annotation.</title>
        <authorList>
            <consortium name="The Broad Institute Genomics Platform"/>
            <consortium name="The Broad Institute Genome Sequencing Center for Infectious Disease"/>
            <person name="Wu L."/>
            <person name="Ma J."/>
        </authorList>
    </citation>
    <scope>NUCLEOTIDE SEQUENCE [LARGE SCALE GENOMIC DNA]</scope>
    <source>
        <strain evidence="3">KLKA75</strain>
    </source>
</reference>
<feature type="transmembrane region" description="Helical" evidence="1">
    <location>
        <begin position="156"/>
        <end position="176"/>
    </location>
</feature>
<feature type="transmembrane region" description="Helical" evidence="1">
    <location>
        <begin position="320"/>
        <end position="343"/>
    </location>
</feature>
<dbReference type="Pfam" id="PF07690">
    <property type="entry name" value="MFS_1"/>
    <property type="match status" value="1"/>
</dbReference>
<organism evidence="2 3">
    <name type="scientific">Actinomadura gamaensis</name>
    <dbReference type="NCBI Taxonomy" id="1763541"/>
    <lineage>
        <taxon>Bacteria</taxon>
        <taxon>Bacillati</taxon>
        <taxon>Actinomycetota</taxon>
        <taxon>Actinomycetes</taxon>
        <taxon>Streptosporangiales</taxon>
        <taxon>Thermomonosporaceae</taxon>
        <taxon>Actinomadura</taxon>
    </lineage>
</organism>
<dbReference type="EMBL" id="JBHSIT010000010">
    <property type="protein sequence ID" value="MFC4911976.1"/>
    <property type="molecule type" value="Genomic_DNA"/>
</dbReference>
<dbReference type="PANTHER" id="PTHR43129:SF1">
    <property type="entry name" value="FOSMIDOMYCIN RESISTANCE PROTEIN"/>
    <property type="match status" value="1"/>
</dbReference>
<feature type="transmembrane region" description="Helical" evidence="1">
    <location>
        <begin position="233"/>
        <end position="252"/>
    </location>
</feature>
<dbReference type="InterPro" id="IPR011701">
    <property type="entry name" value="MFS"/>
</dbReference>
<feature type="transmembrane region" description="Helical" evidence="1">
    <location>
        <begin position="197"/>
        <end position="221"/>
    </location>
</feature>
<keyword evidence="1" id="KW-1133">Transmembrane helix</keyword>
<feature type="transmembrane region" description="Helical" evidence="1">
    <location>
        <begin position="92"/>
        <end position="108"/>
    </location>
</feature>
<feature type="transmembrane region" description="Helical" evidence="1">
    <location>
        <begin position="35"/>
        <end position="61"/>
    </location>
</feature>
<proteinExistence type="predicted"/>
<evidence type="ECO:0000256" key="1">
    <source>
        <dbReference type="SAM" id="Phobius"/>
    </source>
</evidence>
<dbReference type="SUPFAM" id="SSF103473">
    <property type="entry name" value="MFS general substrate transporter"/>
    <property type="match status" value="1"/>
</dbReference>
<evidence type="ECO:0000313" key="3">
    <source>
        <dbReference type="Proteomes" id="UP001595872"/>
    </source>
</evidence>
<comment type="caution">
    <text evidence="2">The sequence shown here is derived from an EMBL/GenBank/DDBJ whole genome shotgun (WGS) entry which is preliminary data.</text>
</comment>
<evidence type="ECO:0000313" key="2">
    <source>
        <dbReference type="EMBL" id="MFC4911976.1"/>
    </source>
</evidence>
<keyword evidence="1" id="KW-0472">Membrane</keyword>
<feature type="transmembrane region" description="Helical" evidence="1">
    <location>
        <begin position="129"/>
        <end position="150"/>
    </location>
</feature>
<accession>A0ABV9U9P4</accession>
<dbReference type="Proteomes" id="UP001595872">
    <property type="component" value="Unassembled WGS sequence"/>
</dbReference>
<protein>
    <submittedName>
        <fullName evidence="2">MFS transporter</fullName>
    </submittedName>
</protein>
<dbReference type="CDD" id="cd17478">
    <property type="entry name" value="MFS_FsR"/>
    <property type="match status" value="1"/>
</dbReference>
<dbReference type="RefSeq" id="WP_378261417.1">
    <property type="nucleotide sequence ID" value="NZ_JBHSIT010000010.1"/>
</dbReference>
<gene>
    <name evidence="2" type="ORF">ACFPCY_32050</name>
</gene>
<dbReference type="Gene3D" id="1.20.1250.20">
    <property type="entry name" value="MFS general substrate transporter like domains"/>
    <property type="match status" value="2"/>
</dbReference>
<dbReference type="InterPro" id="IPR036259">
    <property type="entry name" value="MFS_trans_sf"/>
</dbReference>
<keyword evidence="1" id="KW-0812">Transmembrane</keyword>
<dbReference type="PANTHER" id="PTHR43129">
    <property type="entry name" value="FOSMIDOMYCIN RESISTANCE PROTEIN"/>
    <property type="match status" value="1"/>
</dbReference>
<feature type="transmembrane region" description="Helical" evidence="1">
    <location>
        <begin position="68"/>
        <end position="86"/>
    </location>
</feature>
<name>A0ABV9U9P4_9ACTN</name>